<dbReference type="HOGENOM" id="CLU_2957385_0_0_4"/>
<dbReference type="AlphaFoldDB" id="D3DY86"/>
<evidence type="ECO:0000313" key="2">
    <source>
        <dbReference type="Proteomes" id="UP000002429"/>
    </source>
</evidence>
<organism evidence="1 2">
    <name type="scientific">Cupriavidus metallidurans (strain ATCC 43123 / DSM 2839 / NBRC 102507 / CH34)</name>
    <name type="common">Ralstonia metallidurans</name>
    <dbReference type="NCBI Taxonomy" id="266264"/>
    <lineage>
        <taxon>Bacteria</taxon>
        <taxon>Pseudomonadati</taxon>
        <taxon>Pseudomonadota</taxon>
        <taxon>Betaproteobacteria</taxon>
        <taxon>Burkholderiales</taxon>
        <taxon>Burkholderiaceae</taxon>
        <taxon>Cupriavidus</taxon>
    </lineage>
</organism>
<evidence type="ECO:0000313" key="1">
    <source>
        <dbReference type="EMBL" id="ADC45256.1"/>
    </source>
</evidence>
<gene>
    <name evidence="1" type="ordered locus">Rmet_6656</name>
</gene>
<name>D3DY86_CUPMC</name>
<dbReference type="EMBL" id="CP000353">
    <property type="protein sequence ID" value="ADC45256.1"/>
    <property type="molecule type" value="Genomic_DNA"/>
</dbReference>
<protein>
    <submittedName>
        <fullName evidence="1">Uncharacterized protein</fullName>
    </submittedName>
</protein>
<accession>D3DY86</accession>
<keyword evidence="1" id="KW-0614">Plasmid</keyword>
<geneLocation type="plasmid" evidence="1 2">
    <name>megaplasmid</name>
</geneLocation>
<sequence length="59" mass="6783">MEVQWLSSATLATAAWAVANIGRAERWHAFSIREEQFLGVLDRLPRLDSSFFARAFQTR</sequence>
<dbReference type="KEGG" id="rme:Rmet_6656"/>
<dbReference type="Proteomes" id="UP000002429">
    <property type="component" value="Plasmid megaplasmid"/>
</dbReference>
<proteinExistence type="predicted"/>
<keyword evidence="2" id="KW-1185">Reference proteome</keyword>
<reference evidence="2" key="1">
    <citation type="journal article" date="2010" name="PLoS ONE">
        <title>The complete genome sequence of Cupriavidus metallidurans strain CH34, a master survivalist in harsh and anthropogenic environments.</title>
        <authorList>
            <person name="Janssen P.J."/>
            <person name="Van Houdt R."/>
            <person name="Moors H."/>
            <person name="Monsieurs P."/>
            <person name="Morin N."/>
            <person name="Michaux A."/>
            <person name="Benotmane M.A."/>
            <person name="Leys N."/>
            <person name="Vallaeys T."/>
            <person name="Lapidus A."/>
            <person name="Monchy S."/>
            <person name="Medigue C."/>
            <person name="Taghavi S."/>
            <person name="McCorkle S."/>
            <person name="Dunn J."/>
            <person name="van der Lelie D."/>
            <person name="Mergeay M."/>
        </authorList>
    </citation>
    <scope>NUCLEOTIDE SEQUENCE [LARGE SCALE GENOMIC DNA]</scope>
    <source>
        <strain evidence="2">ATCC 43123 / DSM 2839 / NBRC 102507 / CH34</strain>
    </source>
</reference>